<evidence type="ECO:0000313" key="9">
    <source>
        <dbReference type="Proteomes" id="UP000823749"/>
    </source>
</evidence>
<keyword evidence="5" id="KW-0568">Pathogenesis-related protein</keyword>
<evidence type="ECO:0000256" key="3">
    <source>
        <dbReference type="ARBA" id="ARBA00022821"/>
    </source>
</evidence>
<dbReference type="InterPro" id="IPR001283">
    <property type="entry name" value="CRISP-related"/>
</dbReference>
<dbReference type="GO" id="GO:0098542">
    <property type="term" value="P:defense response to other organism"/>
    <property type="evidence" value="ECO:0007669"/>
    <property type="project" value="UniProtKB-ARBA"/>
</dbReference>
<feature type="chain" id="PRO_5043450892" description="SCP domain-containing protein" evidence="6">
    <location>
        <begin position="21"/>
        <end position="167"/>
    </location>
</feature>
<keyword evidence="2 6" id="KW-0732">Signal</keyword>
<feature type="signal peptide" evidence="6">
    <location>
        <begin position="1"/>
        <end position="20"/>
    </location>
</feature>
<evidence type="ECO:0000256" key="4">
    <source>
        <dbReference type="ARBA" id="ARBA00023157"/>
    </source>
</evidence>
<reference evidence="8" key="1">
    <citation type="submission" date="2020-08" db="EMBL/GenBank/DDBJ databases">
        <title>Plant Genome Project.</title>
        <authorList>
            <person name="Zhang R.-G."/>
        </authorList>
    </citation>
    <scope>NUCLEOTIDE SEQUENCE</scope>
    <source>
        <strain evidence="8">WSP0</strain>
        <tissue evidence="8">Leaf</tissue>
    </source>
</reference>
<keyword evidence="3" id="KW-0611">Plant defense</keyword>
<dbReference type="PROSITE" id="PS01010">
    <property type="entry name" value="CRISP_2"/>
    <property type="match status" value="1"/>
</dbReference>
<sequence>MAPSNLALAIVVSFMAFTMAHDHHLSLAQNSPQDFLAAHNAARAQLGINPVGWNQTVAAYAQNYANVRSADCNLEHSHGPSYGENIAEGSGEFTAVDAVRLWVDEKQYYDYDTNSCVGGGECLHYTQVVWRDTAEIGCARVQCQNEWWWFVTCNYYPPGNYVGQRPY</sequence>
<evidence type="ECO:0000259" key="7">
    <source>
        <dbReference type="SMART" id="SM00198"/>
    </source>
</evidence>
<comment type="similarity">
    <text evidence="1">Belongs to the CRISP family.</text>
</comment>
<dbReference type="PANTHER" id="PTHR10334">
    <property type="entry name" value="CYSTEINE-RICH SECRETORY PROTEIN-RELATED"/>
    <property type="match status" value="1"/>
</dbReference>
<keyword evidence="9" id="KW-1185">Reference proteome</keyword>
<gene>
    <name evidence="8" type="ORF">RHGRI_013852</name>
</gene>
<dbReference type="InterPro" id="IPR018244">
    <property type="entry name" value="Allrgn_V5/Tpx1_CS"/>
</dbReference>
<organism evidence="8 9">
    <name type="scientific">Rhododendron griersonianum</name>
    <dbReference type="NCBI Taxonomy" id="479676"/>
    <lineage>
        <taxon>Eukaryota</taxon>
        <taxon>Viridiplantae</taxon>
        <taxon>Streptophyta</taxon>
        <taxon>Embryophyta</taxon>
        <taxon>Tracheophyta</taxon>
        <taxon>Spermatophyta</taxon>
        <taxon>Magnoliopsida</taxon>
        <taxon>eudicotyledons</taxon>
        <taxon>Gunneridae</taxon>
        <taxon>Pentapetalae</taxon>
        <taxon>asterids</taxon>
        <taxon>Ericales</taxon>
        <taxon>Ericaceae</taxon>
        <taxon>Ericoideae</taxon>
        <taxon>Rhodoreae</taxon>
        <taxon>Rhododendron</taxon>
    </lineage>
</organism>
<dbReference type="Proteomes" id="UP000823749">
    <property type="component" value="Chromosome 5"/>
</dbReference>
<evidence type="ECO:0000256" key="1">
    <source>
        <dbReference type="ARBA" id="ARBA00009923"/>
    </source>
</evidence>
<name>A0AAV6K727_9ERIC</name>
<evidence type="ECO:0000256" key="5">
    <source>
        <dbReference type="ARBA" id="ARBA00023265"/>
    </source>
</evidence>
<dbReference type="CDD" id="cd05381">
    <property type="entry name" value="CAP_PR-1"/>
    <property type="match status" value="1"/>
</dbReference>
<evidence type="ECO:0000256" key="2">
    <source>
        <dbReference type="ARBA" id="ARBA00022729"/>
    </source>
</evidence>
<dbReference type="GO" id="GO:0005576">
    <property type="term" value="C:extracellular region"/>
    <property type="evidence" value="ECO:0007669"/>
    <property type="project" value="InterPro"/>
</dbReference>
<dbReference type="Gene3D" id="3.40.33.10">
    <property type="entry name" value="CAP"/>
    <property type="match status" value="1"/>
</dbReference>
<dbReference type="SMART" id="SM00198">
    <property type="entry name" value="SCP"/>
    <property type="match status" value="1"/>
</dbReference>
<feature type="domain" description="SCP" evidence="7">
    <location>
        <begin position="30"/>
        <end position="163"/>
    </location>
</feature>
<dbReference type="InterPro" id="IPR014044">
    <property type="entry name" value="CAP_dom"/>
</dbReference>
<keyword evidence="4" id="KW-1015">Disulfide bond</keyword>
<dbReference type="SUPFAM" id="SSF55797">
    <property type="entry name" value="PR-1-like"/>
    <property type="match status" value="1"/>
</dbReference>
<dbReference type="AlphaFoldDB" id="A0AAV6K727"/>
<dbReference type="FunFam" id="3.40.33.10:FF:000006">
    <property type="entry name" value="Putative pathogenesis-related protein 1"/>
    <property type="match status" value="1"/>
</dbReference>
<dbReference type="EMBL" id="JACTNZ010000005">
    <property type="protein sequence ID" value="KAG5548288.1"/>
    <property type="molecule type" value="Genomic_DNA"/>
</dbReference>
<evidence type="ECO:0000313" key="8">
    <source>
        <dbReference type="EMBL" id="KAG5548288.1"/>
    </source>
</evidence>
<dbReference type="InterPro" id="IPR035940">
    <property type="entry name" value="CAP_sf"/>
</dbReference>
<evidence type="ECO:0000256" key="6">
    <source>
        <dbReference type="SAM" id="SignalP"/>
    </source>
</evidence>
<dbReference type="PRINTS" id="PR00837">
    <property type="entry name" value="V5TPXLIKE"/>
</dbReference>
<protein>
    <recommendedName>
        <fullName evidence="7">SCP domain-containing protein</fullName>
    </recommendedName>
</protein>
<accession>A0AAV6K727</accession>
<comment type="caution">
    <text evidence="8">The sequence shown here is derived from an EMBL/GenBank/DDBJ whole genome shotgun (WGS) entry which is preliminary data.</text>
</comment>
<dbReference type="Pfam" id="PF00188">
    <property type="entry name" value="CAP"/>
    <property type="match status" value="1"/>
</dbReference>
<proteinExistence type="inferred from homology"/>